<comment type="similarity">
    <text evidence="1">Belongs to the heat shock protein 90 family.</text>
</comment>
<keyword evidence="4" id="KW-1185">Reference proteome</keyword>
<proteinExistence type="inferred from homology"/>
<comment type="caution">
    <text evidence="3">The sequence shown here is derived from an EMBL/GenBank/DDBJ whole genome shotgun (WGS) entry which is preliminary data.</text>
</comment>
<dbReference type="Gene3D" id="3.30.230.80">
    <property type="match status" value="1"/>
</dbReference>
<dbReference type="Pfam" id="PF00183">
    <property type="entry name" value="HSP90"/>
    <property type="match status" value="1"/>
</dbReference>
<dbReference type="Proteomes" id="UP000636709">
    <property type="component" value="Unassembled WGS sequence"/>
</dbReference>
<evidence type="ECO:0000313" key="3">
    <source>
        <dbReference type="EMBL" id="KAF8647649.1"/>
    </source>
</evidence>
<dbReference type="OrthoDB" id="1714277at2759"/>
<name>A0A835DY09_9POAL</name>
<reference evidence="3" key="1">
    <citation type="submission" date="2020-07" db="EMBL/GenBank/DDBJ databases">
        <title>Genome sequence and genetic diversity analysis of an under-domesticated orphan crop, white fonio (Digitaria exilis).</title>
        <authorList>
            <person name="Bennetzen J.L."/>
            <person name="Chen S."/>
            <person name="Ma X."/>
            <person name="Wang X."/>
            <person name="Yssel A.E.J."/>
            <person name="Chaluvadi S.R."/>
            <person name="Johnson M."/>
            <person name="Gangashetty P."/>
            <person name="Hamidou F."/>
            <person name="Sanogo M.D."/>
            <person name="Zwaenepoel A."/>
            <person name="Wallace J."/>
            <person name="Van De Peer Y."/>
            <person name="Van Deynze A."/>
        </authorList>
    </citation>
    <scope>NUCLEOTIDE SEQUENCE</scope>
    <source>
        <tissue evidence="3">Leaves</tissue>
    </source>
</reference>
<dbReference type="InterPro" id="IPR001404">
    <property type="entry name" value="Hsp90_fam"/>
</dbReference>
<dbReference type="AlphaFoldDB" id="A0A835DY09"/>
<dbReference type="EMBL" id="JACEFO010002840">
    <property type="protein sequence ID" value="KAF8647649.1"/>
    <property type="molecule type" value="Genomic_DNA"/>
</dbReference>
<evidence type="ECO:0000313" key="4">
    <source>
        <dbReference type="Proteomes" id="UP000636709"/>
    </source>
</evidence>
<dbReference type="GO" id="GO:0140662">
    <property type="term" value="F:ATP-dependent protein folding chaperone"/>
    <property type="evidence" value="ECO:0007669"/>
    <property type="project" value="InterPro"/>
</dbReference>
<protein>
    <submittedName>
        <fullName evidence="3">Uncharacterized protein</fullName>
    </submittedName>
</protein>
<dbReference type="GO" id="GO:0016887">
    <property type="term" value="F:ATP hydrolysis activity"/>
    <property type="evidence" value="ECO:0007669"/>
    <property type="project" value="InterPro"/>
</dbReference>
<gene>
    <name evidence="3" type="ORF">HU200_065286</name>
</gene>
<organism evidence="3 4">
    <name type="scientific">Digitaria exilis</name>
    <dbReference type="NCBI Taxonomy" id="1010633"/>
    <lineage>
        <taxon>Eukaryota</taxon>
        <taxon>Viridiplantae</taxon>
        <taxon>Streptophyta</taxon>
        <taxon>Embryophyta</taxon>
        <taxon>Tracheophyta</taxon>
        <taxon>Spermatophyta</taxon>
        <taxon>Magnoliopsida</taxon>
        <taxon>Liliopsida</taxon>
        <taxon>Poales</taxon>
        <taxon>Poaceae</taxon>
        <taxon>PACMAD clade</taxon>
        <taxon>Panicoideae</taxon>
        <taxon>Panicodae</taxon>
        <taxon>Paniceae</taxon>
        <taxon>Anthephorinae</taxon>
        <taxon>Digitaria</taxon>
    </lineage>
</organism>
<sequence length="77" mass="8798">MQEYGGMQMQEHACLHRCFLSPTALCAVQPPPNRATPQAQLFKAILFVPRRAPFELFDTRKKLNNIKLYVQLPTPAD</sequence>
<accession>A0A835DY09</accession>
<evidence type="ECO:0000256" key="1">
    <source>
        <dbReference type="ARBA" id="ARBA00008239"/>
    </source>
</evidence>
<keyword evidence="2" id="KW-0143">Chaperone</keyword>
<dbReference type="GO" id="GO:0051082">
    <property type="term" value="F:unfolded protein binding"/>
    <property type="evidence" value="ECO:0007669"/>
    <property type="project" value="InterPro"/>
</dbReference>
<evidence type="ECO:0000256" key="2">
    <source>
        <dbReference type="ARBA" id="ARBA00023186"/>
    </source>
</evidence>
<dbReference type="GO" id="GO:0005524">
    <property type="term" value="F:ATP binding"/>
    <property type="evidence" value="ECO:0007669"/>
    <property type="project" value="InterPro"/>
</dbReference>